<keyword evidence="3" id="KW-1185">Reference proteome</keyword>
<evidence type="ECO:0000313" key="3">
    <source>
        <dbReference type="Proteomes" id="UP000319865"/>
    </source>
</evidence>
<protein>
    <recommendedName>
        <fullName evidence="4">DUF2933 family protein</fullName>
    </recommendedName>
</protein>
<sequence>MSELFYLLALLACPVGMGAMMWMMSRGHGSAPQPAEDKQAELAGLRAEIDQLRAERSGDGGDPRLTESSR</sequence>
<dbReference type="Proteomes" id="UP000319865">
    <property type="component" value="Unassembled WGS sequence"/>
</dbReference>
<evidence type="ECO:0000256" key="1">
    <source>
        <dbReference type="SAM" id="MobiDB-lite"/>
    </source>
</evidence>
<evidence type="ECO:0008006" key="4">
    <source>
        <dbReference type="Google" id="ProtNLM"/>
    </source>
</evidence>
<dbReference type="EMBL" id="VFQE01000001">
    <property type="protein sequence ID" value="TQN43112.1"/>
    <property type="molecule type" value="Genomic_DNA"/>
</dbReference>
<evidence type="ECO:0000313" key="2">
    <source>
        <dbReference type="EMBL" id="TQN43112.1"/>
    </source>
</evidence>
<proteinExistence type="predicted"/>
<gene>
    <name evidence="2" type="ORF">FHU33_2538</name>
</gene>
<accession>A0A543PGA2</accession>
<name>A0A543PGA2_9ACTN</name>
<dbReference type="AlphaFoldDB" id="A0A543PGA2"/>
<dbReference type="RefSeq" id="WP_142025653.1">
    <property type="nucleotide sequence ID" value="NZ_VFQE01000001.1"/>
</dbReference>
<comment type="caution">
    <text evidence="2">The sequence shown here is derived from an EMBL/GenBank/DDBJ whole genome shotgun (WGS) entry which is preliminary data.</text>
</comment>
<dbReference type="OrthoDB" id="5193129at2"/>
<organism evidence="2 3">
    <name type="scientific">Blastococcus colisei</name>
    <dbReference type="NCBI Taxonomy" id="1564162"/>
    <lineage>
        <taxon>Bacteria</taxon>
        <taxon>Bacillati</taxon>
        <taxon>Actinomycetota</taxon>
        <taxon>Actinomycetes</taxon>
        <taxon>Geodermatophilales</taxon>
        <taxon>Geodermatophilaceae</taxon>
        <taxon>Blastococcus</taxon>
    </lineage>
</organism>
<feature type="region of interest" description="Disordered" evidence="1">
    <location>
        <begin position="51"/>
        <end position="70"/>
    </location>
</feature>
<reference evidence="2 3" key="1">
    <citation type="submission" date="2019-06" db="EMBL/GenBank/DDBJ databases">
        <title>Sequencing the genomes of 1000 actinobacteria strains.</title>
        <authorList>
            <person name="Klenk H.-P."/>
        </authorList>
    </citation>
    <scope>NUCLEOTIDE SEQUENCE [LARGE SCALE GENOMIC DNA]</scope>
    <source>
        <strain evidence="2 3">DSM 46837</strain>
    </source>
</reference>